<dbReference type="PaxDb" id="4577-GRMZM2G340721_P01"/>
<dbReference type="Pfam" id="PF00560">
    <property type="entry name" value="LRR_1"/>
    <property type="match status" value="6"/>
</dbReference>
<keyword evidence="5" id="KW-0812">Transmembrane</keyword>
<dbReference type="InParanoid" id="A0A1D6MYR0"/>
<evidence type="ECO:0000313" key="11">
    <source>
        <dbReference type="EMBL" id="ONM33828.1"/>
    </source>
</evidence>
<dbReference type="GO" id="GO:0016020">
    <property type="term" value="C:membrane"/>
    <property type="evidence" value="ECO:0007669"/>
    <property type="project" value="UniProtKB-SubCell"/>
</dbReference>
<keyword evidence="6" id="KW-0677">Repeat</keyword>
<dbReference type="InterPro" id="IPR052941">
    <property type="entry name" value="StomDev_PlantInt_Reg"/>
</dbReference>
<name>A0A1D6MYR0_MAIZE</name>
<feature type="domain" description="DUF659" evidence="10">
    <location>
        <begin position="743"/>
        <end position="849"/>
    </location>
</feature>
<dbReference type="FunFam" id="3.80.10.10:FF:000111">
    <property type="entry name" value="LRR receptor-like serine/threonine-protein kinase ERECTA"/>
    <property type="match status" value="1"/>
</dbReference>
<dbReference type="EMBL" id="CM007649">
    <property type="protein sequence ID" value="ONM33828.1"/>
    <property type="molecule type" value="Genomic_DNA"/>
</dbReference>
<dbReference type="Pfam" id="PF04937">
    <property type="entry name" value="DUF659"/>
    <property type="match status" value="1"/>
</dbReference>
<dbReference type="InterPro" id="IPR007021">
    <property type="entry name" value="DUF659"/>
</dbReference>
<evidence type="ECO:0000259" key="10">
    <source>
        <dbReference type="Pfam" id="PF04937"/>
    </source>
</evidence>
<dbReference type="Gene3D" id="3.80.10.10">
    <property type="entry name" value="Ribonuclease Inhibitor"/>
    <property type="match status" value="3"/>
</dbReference>
<proteinExistence type="inferred from homology"/>
<dbReference type="SMART" id="SM00369">
    <property type="entry name" value="LRR_TYP"/>
    <property type="match status" value="5"/>
</dbReference>
<evidence type="ECO:0000256" key="8">
    <source>
        <dbReference type="ARBA" id="ARBA00023136"/>
    </source>
</evidence>
<gene>
    <name evidence="11" type="ORF">ZEAMMB73_Zm00001d041846</name>
</gene>
<keyword evidence="4" id="KW-1070">Brassinosteroid signaling pathway</keyword>
<dbReference type="eggNOG" id="ENOG502RWC9">
    <property type="taxonomic scope" value="Eukaryota"/>
</dbReference>
<dbReference type="STRING" id="4577.A0A1D6MYR0"/>
<keyword evidence="7" id="KW-1133">Transmembrane helix</keyword>
<evidence type="ECO:0000256" key="5">
    <source>
        <dbReference type="ARBA" id="ARBA00022692"/>
    </source>
</evidence>
<dbReference type="InterPro" id="IPR032675">
    <property type="entry name" value="LRR_dom_sf"/>
</dbReference>
<evidence type="ECO:0000256" key="1">
    <source>
        <dbReference type="ARBA" id="ARBA00004167"/>
    </source>
</evidence>
<dbReference type="OMA" id="PWLGGFE"/>
<evidence type="ECO:0000256" key="4">
    <source>
        <dbReference type="ARBA" id="ARBA00022626"/>
    </source>
</evidence>
<dbReference type="InterPro" id="IPR003591">
    <property type="entry name" value="Leu-rich_rpt_typical-subtyp"/>
</dbReference>
<protein>
    <submittedName>
        <fullName evidence="11">Phytosulfokine receptor 1</fullName>
    </submittedName>
</protein>
<evidence type="ECO:0000256" key="3">
    <source>
        <dbReference type="ARBA" id="ARBA00022614"/>
    </source>
</evidence>
<evidence type="ECO:0000256" key="6">
    <source>
        <dbReference type="ARBA" id="ARBA00022737"/>
    </source>
</evidence>
<comment type="subcellular location">
    <subcellularLocation>
        <location evidence="1">Membrane</location>
        <topology evidence="1">Single-pass membrane protein</topology>
    </subcellularLocation>
</comment>
<accession>A0A1D6MYR0</accession>
<dbReference type="PANTHER" id="PTHR48004">
    <property type="entry name" value="OS01G0149700 PROTEIN"/>
    <property type="match status" value="1"/>
</dbReference>
<keyword evidence="3" id="KW-0433">Leucine-rich repeat</keyword>
<comment type="similarity">
    <text evidence="2">Belongs to the RLP family.</text>
</comment>
<dbReference type="SUPFAM" id="SSF52058">
    <property type="entry name" value="L domain-like"/>
    <property type="match status" value="2"/>
</dbReference>
<dbReference type="GO" id="GO:0009742">
    <property type="term" value="P:brassinosteroid mediated signaling pathway"/>
    <property type="evidence" value="ECO:0007669"/>
    <property type="project" value="UniProtKB-KW"/>
</dbReference>
<keyword evidence="8" id="KW-0472">Membrane</keyword>
<dbReference type="PANTHER" id="PTHR48004:SF42">
    <property type="entry name" value="PROTEIN TOO MANY MOUTHS-RELATED"/>
    <property type="match status" value="1"/>
</dbReference>
<reference evidence="11" key="1">
    <citation type="submission" date="2015-12" db="EMBL/GenBank/DDBJ databases">
        <title>Update maize B73 reference genome by single molecule sequencing technologies.</title>
        <authorList>
            <consortium name="Maize Genome Sequencing Project"/>
            <person name="Ware D."/>
        </authorList>
    </citation>
    <scope>NUCLEOTIDE SEQUENCE [LARGE SCALE GENOMIC DNA]</scope>
    <source>
        <tissue evidence="11">Seedling</tissue>
    </source>
</reference>
<keyword evidence="11" id="KW-0675">Receptor</keyword>
<dbReference type="SMR" id="A0A1D6MYR0"/>
<evidence type="ECO:0000256" key="7">
    <source>
        <dbReference type="ARBA" id="ARBA00022989"/>
    </source>
</evidence>
<evidence type="ECO:0000256" key="2">
    <source>
        <dbReference type="ARBA" id="ARBA00009592"/>
    </source>
</evidence>
<dbReference type="FunFam" id="3.80.10.10:FF:001493">
    <property type="entry name" value="Phytosulfokine receptor 1"/>
    <property type="match status" value="1"/>
</dbReference>
<evidence type="ECO:0000256" key="9">
    <source>
        <dbReference type="ARBA" id="ARBA00023180"/>
    </source>
</evidence>
<sequence length="849" mass="93201">MDRRWPGAGNYSDDDCCRWTGVRCRRFGAGAYHRQQQLRVVSLDLAGMGLAGPVAPRTLDRLDMLCVLNLSRNSLHGAVPPELLHMPRLRVLDLSQNSLSGELSGRPSSRGTSGITHLDVSFNSLTSLRDDVFQWLPLLRNFSAESNRLTGVLPGSLLSSCPELEHLNVANNSLHGALGPTTDFSRLTRLRALHLGWNRFRGRLPASLSRCRELRVVNLRRNRLTGPVPSSFRRLRALSFFDAGDNSLAGVARALRAFQECRHLAVLILTTNFQLGEEMPGAAAGIRGFPSLRLLGLANCALRGAVPPWLRASARLNVLDLSWNRLAGQIPPWLGGFEAVYRIDLSHNALTGEIPLSLARLKSLASGDASARVQLSMSDYGAVRLYNWHVERGQLWYDSYIPPSLDLSRNRLAGAIPPELGDLVALSLLNLSGNTLSGPIPAVLASLSDLQTLDLSYNQLAGEIPASLTGLTFLSCFDVSHNRLRGFIPETDQFSTFPCSSFAGNADLHGGYCGGNAAVDEGMPGRHDGPFLTAAIEFFGMPFALGMIFGLCAVMLFHVLVPKKPGSRYFKQFFPCIPRCKHTRNQATKHAFRDVGLTYDGRSRGSGIVIATASGTGLSNIGKENVRSPFDGACASTSEARNCGQTSGNMSGRSTKQSSLRSLYSSPCSSKAPLAIDLAHSIAPSHPRVDIMLCGDYKLKLWKALSKWFYTNDIPSRKVDYPYFLAAMKLSQQLGKVPLQKGKDIDGPLLSMNYNDLEDHVESFKEDWGRYGVTTMCDSWMRPAMMCIINFMVFCNGCMFFHKSMNATEEVQNVDIFYCIREVMVDEVGAKFVTHIMTNNGSNCKKACK</sequence>
<keyword evidence="9" id="KW-0325">Glycoprotein</keyword>
<dbReference type="AlphaFoldDB" id="A0A1D6MYR0"/>
<dbReference type="PRINTS" id="PR00019">
    <property type="entry name" value="LEURICHRPT"/>
</dbReference>
<dbReference type="InterPro" id="IPR001611">
    <property type="entry name" value="Leu-rich_rpt"/>
</dbReference>
<dbReference type="ExpressionAtlas" id="A0A1D6MYR0">
    <property type="expression patterns" value="baseline"/>
</dbReference>
<organism evidence="11">
    <name type="scientific">Zea mays</name>
    <name type="common">Maize</name>
    <dbReference type="NCBI Taxonomy" id="4577"/>
    <lineage>
        <taxon>Eukaryota</taxon>
        <taxon>Viridiplantae</taxon>
        <taxon>Streptophyta</taxon>
        <taxon>Embryophyta</taxon>
        <taxon>Tracheophyta</taxon>
        <taxon>Spermatophyta</taxon>
        <taxon>Magnoliopsida</taxon>
        <taxon>Liliopsida</taxon>
        <taxon>Poales</taxon>
        <taxon>Poaceae</taxon>
        <taxon>PACMAD clade</taxon>
        <taxon>Panicoideae</taxon>
        <taxon>Andropogonodae</taxon>
        <taxon>Andropogoneae</taxon>
        <taxon>Tripsacinae</taxon>
        <taxon>Zea</taxon>
    </lineage>
</organism>